<sequence>MMGTGTKIALLASMLSVVMVSAHAEVFRWTDKDGKVHYSDNPPADIKAEQRKMKDNSVDVTGPGFETTRAAQAAPVSLYTAAECKDVCDKARKLLSERKIPFKENAISTPEGKDALGKLVGKKEPLVPSLQVGGKTLEGFEAGAWNGVLDVAGYPKAPS</sequence>
<evidence type="ECO:0000259" key="2">
    <source>
        <dbReference type="Pfam" id="PF13511"/>
    </source>
</evidence>
<evidence type="ECO:0000313" key="3">
    <source>
        <dbReference type="EMBL" id="MEC5385486.1"/>
    </source>
</evidence>
<keyword evidence="4" id="KW-1185">Reference proteome</keyword>
<name>A0ABU6K1E0_9RHOO</name>
<proteinExistence type="predicted"/>
<dbReference type="RefSeq" id="WP_327598440.1">
    <property type="nucleotide sequence ID" value="NZ_JAYXHS010000001.1"/>
</dbReference>
<organism evidence="3 4">
    <name type="scientific">Uliginosibacterium silvisoli</name>
    <dbReference type="NCBI Taxonomy" id="3114758"/>
    <lineage>
        <taxon>Bacteria</taxon>
        <taxon>Pseudomonadati</taxon>
        <taxon>Pseudomonadota</taxon>
        <taxon>Betaproteobacteria</taxon>
        <taxon>Rhodocyclales</taxon>
        <taxon>Zoogloeaceae</taxon>
        <taxon>Uliginosibacterium</taxon>
    </lineage>
</organism>
<keyword evidence="1" id="KW-0732">Signal</keyword>
<comment type="caution">
    <text evidence="3">The sequence shown here is derived from an EMBL/GenBank/DDBJ whole genome shotgun (WGS) entry which is preliminary data.</text>
</comment>
<accession>A0ABU6K1E0</accession>
<gene>
    <name evidence="3" type="ORF">VVD49_07100</name>
</gene>
<feature type="chain" id="PRO_5046512248" evidence="1">
    <location>
        <begin position="25"/>
        <end position="159"/>
    </location>
</feature>
<feature type="domain" description="DUF4124" evidence="2">
    <location>
        <begin position="15"/>
        <end position="53"/>
    </location>
</feature>
<evidence type="ECO:0000256" key="1">
    <source>
        <dbReference type="SAM" id="SignalP"/>
    </source>
</evidence>
<feature type="signal peptide" evidence="1">
    <location>
        <begin position="1"/>
        <end position="24"/>
    </location>
</feature>
<dbReference type="SUPFAM" id="SSF52833">
    <property type="entry name" value="Thioredoxin-like"/>
    <property type="match status" value="1"/>
</dbReference>
<dbReference type="InterPro" id="IPR025392">
    <property type="entry name" value="DUF4124"/>
</dbReference>
<protein>
    <submittedName>
        <fullName evidence="3">DUF4124 domain-containing protein</fullName>
    </submittedName>
</protein>
<reference evidence="3 4" key="1">
    <citation type="submission" date="2024-01" db="EMBL/GenBank/DDBJ databases">
        <title>Uliginosibacterium soil sp. nov.</title>
        <authorList>
            <person name="Lv Y."/>
        </authorList>
    </citation>
    <scope>NUCLEOTIDE SEQUENCE [LARGE SCALE GENOMIC DNA]</scope>
    <source>
        <strain evidence="3 4">H3</strain>
    </source>
</reference>
<dbReference type="Pfam" id="PF13511">
    <property type="entry name" value="DUF4124"/>
    <property type="match status" value="1"/>
</dbReference>
<dbReference type="Gene3D" id="3.40.30.10">
    <property type="entry name" value="Glutaredoxin"/>
    <property type="match status" value="1"/>
</dbReference>
<dbReference type="EMBL" id="JAYXHS010000001">
    <property type="protein sequence ID" value="MEC5385486.1"/>
    <property type="molecule type" value="Genomic_DNA"/>
</dbReference>
<evidence type="ECO:0000313" key="4">
    <source>
        <dbReference type="Proteomes" id="UP001331561"/>
    </source>
</evidence>
<dbReference type="InterPro" id="IPR036249">
    <property type="entry name" value="Thioredoxin-like_sf"/>
</dbReference>
<dbReference type="Proteomes" id="UP001331561">
    <property type="component" value="Unassembled WGS sequence"/>
</dbReference>